<dbReference type="CDD" id="cd00156">
    <property type="entry name" value="REC"/>
    <property type="match status" value="1"/>
</dbReference>
<reference evidence="8 9" key="1">
    <citation type="submission" date="2018-07" db="EMBL/GenBank/DDBJ databases">
        <title>Genomic Encyclopedia of Type Strains, Phase IV (KMG-IV): sequencing the most valuable type-strain genomes for metagenomic binning, comparative biology and taxonomic classification.</title>
        <authorList>
            <person name="Goeker M."/>
        </authorList>
    </citation>
    <scope>NUCLEOTIDE SEQUENCE [LARGE SCALE GENOMIC DNA]</scope>
    <source>
        <strain evidence="8 9">DSM 26407</strain>
    </source>
</reference>
<evidence type="ECO:0000313" key="8">
    <source>
        <dbReference type="EMBL" id="RCX33511.1"/>
    </source>
</evidence>
<dbReference type="SMART" id="SM00091">
    <property type="entry name" value="PAS"/>
    <property type="match status" value="1"/>
</dbReference>
<dbReference type="InterPro" id="IPR001610">
    <property type="entry name" value="PAC"/>
</dbReference>
<dbReference type="Pfam" id="PF08447">
    <property type="entry name" value="PAS_3"/>
    <property type="match status" value="1"/>
</dbReference>
<name>A0A369CIX9_9GAMM</name>
<dbReference type="NCBIfam" id="TIGR00254">
    <property type="entry name" value="GGDEF"/>
    <property type="match status" value="1"/>
</dbReference>
<dbReference type="PANTHER" id="PTHR44757">
    <property type="entry name" value="DIGUANYLATE CYCLASE DGCP"/>
    <property type="match status" value="1"/>
</dbReference>
<dbReference type="InterPro" id="IPR029787">
    <property type="entry name" value="Nucleotide_cyclase"/>
</dbReference>
<dbReference type="OrthoDB" id="5603059at2"/>
<dbReference type="Gene3D" id="3.30.450.20">
    <property type="entry name" value="PAS domain"/>
    <property type="match status" value="1"/>
</dbReference>
<dbReference type="Pfam" id="PF00563">
    <property type="entry name" value="EAL"/>
    <property type="match status" value="1"/>
</dbReference>
<dbReference type="Gene3D" id="3.40.50.2300">
    <property type="match status" value="1"/>
</dbReference>
<dbReference type="InterPro" id="IPR035965">
    <property type="entry name" value="PAS-like_dom_sf"/>
</dbReference>
<dbReference type="SMART" id="SM00267">
    <property type="entry name" value="GGDEF"/>
    <property type="match status" value="1"/>
</dbReference>
<dbReference type="InterPro" id="IPR011006">
    <property type="entry name" value="CheY-like_superfamily"/>
</dbReference>
<dbReference type="AlphaFoldDB" id="A0A369CIX9"/>
<dbReference type="SUPFAM" id="SSF55073">
    <property type="entry name" value="Nucleotide cyclase"/>
    <property type="match status" value="1"/>
</dbReference>
<dbReference type="InterPro" id="IPR000014">
    <property type="entry name" value="PAS"/>
</dbReference>
<dbReference type="PANTHER" id="PTHR44757:SF2">
    <property type="entry name" value="BIOFILM ARCHITECTURE MAINTENANCE PROTEIN MBAA"/>
    <property type="match status" value="1"/>
</dbReference>
<dbReference type="InterPro" id="IPR000160">
    <property type="entry name" value="GGDEF_dom"/>
</dbReference>
<dbReference type="Gene3D" id="3.20.20.450">
    <property type="entry name" value="EAL domain"/>
    <property type="match status" value="1"/>
</dbReference>
<dbReference type="InterPro" id="IPR001789">
    <property type="entry name" value="Sig_transdc_resp-reg_receiver"/>
</dbReference>
<dbReference type="NCBIfam" id="TIGR00229">
    <property type="entry name" value="sensory_box"/>
    <property type="match status" value="1"/>
</dbReference>
<dbReference type="EMBL" id="QPJY01000001">
    <property type="protein sequence ID" value="RCX33511.1"/>
    <property type="molecule type" value="Genomic_DNA"/>
</dbReference>
<dbReference type="SUPFAM" id="SSF141868">
    <property type="entry name" value="EAL domain-like"/>
    <property type="match status" value="1"/>
</dbReference>
<dbReference type="Pfam" id="PF00990">
    <property type="entry name" value="GGDEF"/>
    <property type="match status" value="1"/>
</dbReference>
<dbReference type="CDD" id="cd01949">
    <property type="entry name" value="GGDEF"/>
    <property type="match status" value="1"/>
</dbReference>
<feature type="domain" description="GGDEF" evidence="7">
    <location>
        <begin position="301"/>
        <end position="434"/>
    </location>
</feature>
<keyword evidence="2" id="KW-0973">c-di-GMP</keyword>
<evidence type="ECO:0000256" key="1">
    <source>
        <dbReference type="ARBA" id="ARBA00012282"/>
    </source>
</evidence>
<keyword evidence="9" id="KW-1185">Reference proteome</keyword>
<evidence type="ECO:0000259" key="7">
    <source>
        <dbReference type="PROSITE" id="PS50887"/>
    </source>
</evidence>
<evidence type="ECO:0000259" key="6">
    <source>
        <dbReference type="PROSITE" id="PS50883"/>
    </source>
</evidence>
<feature type="modified residue" description="4-aspartylphosphate" evidence="3">
    <location>
        <position position="62"/>
    </location>
</feature>
<dbReference type="InterPro" id="IPR000700">
    <property type="entry name" value="PAS-assoc_C"/>
</dbReference>
<keyword evidence="3" id="KW-0597">Phosphoprotein</keyword>
<dbReference type="SMART" id="SM00086">
    <property type="entry name" value="PAC"/>
    <property type="match status" value="1"/>
</dbReference>
<evidence type="ECO:0000313" key="9">
    <source>
        <dbReference type="Proteomes" id="UP000252707"/>
    </source>
</evidence>
<accession>A0A369CIX9</accession>
<dbReference type="PROSITE" id="PS50113">
    <property type="entry name" value="PAC"/>
    <property type="match status" value="1"/>
</dbReference>
<dbReference type="InterPro" id="IPR035919">
    <property type="entry name" value="EAL_sf"/>
</dbReference>
<dbReference type="Gene3D" id="3.30.70.270">
    <property type="match status" value="1"/>
</dbReference>
<dbReference type="InterPro" id="IPR001633">
    <property type="entry name" value="EAL_dom"/>
</dbReference>
<feature type="domain" description="EAL" evidence="6">
    <location>
        <begin position="443"/>
        <end position="699"/>
    </location>
</feature>
<dbReference type="InterPro" id="IPR052155">
    <property type="entry name" value="Biofilm_reg_signaling"/>
</dbReference>
<feature type="domain" description="Response regulatory" evidence="4">
    <location>
        <begin position="10"/>
        <end position="127"/>
    </location>
</feature>
<dbReference type="CDD" id="cd00130">
    <property type="entry name" value="PAS"/>
    <property type="match status" value="1"/>
</dbReference>
<organism evidence="8 9">
    <name type="scientific">Thioalbus denitrificans</name>
    <dbReference type="NCBI Taxonomy" id="547122"/>
    <lineage>
        <taxon>Bacteria</taxon>
        <taxon>Pseudomonadati</taxon>
        <taxon>Pseudomonadota</taxon>
        <taxon>Gammaproteobacteria</taxon>
        <taxon>Chromatiales</taxon>
        <taxon>Ectothiorhodospiraceae</taxon>
        <taxon>Thioalbus</taxon>
    </lineage>
</organism>
<dbReference type="FunFam" id="3.20.20.450:FF:000001">
    <property type="entry name" value="Cyclic di-GMP phosphodiesterase yahA"/>
    <property type="match status" value="1"/>
</dbReference>
<evidence type="ECO:0000259" key="5">
    <source>
        <dbReference type="PROSITE" id="PS50113"/>
    </source>
</evidence>
<feature type="domain" description="PAC" evidence="5">
    <location>
        <begin position="216"/>
        <end position="268"/>
    </location>
</feature>
<dbReference type="GO" id="GO:0000160">
    <property type="term" value="P:phosphorelay signal transduction system"/>
    <property type="evidence" value="ECO:0007669"/>
    <property type="project" value="InterPro"/>
</dbReference>
<dbReference type="RefSeq" id="WP_114278339.1">
    <property type="nucleotide sequence ID" value="NZ_QPJY01000001.1"/>
</dbReference>
<evidence type="ECO:0000256" key="2">
    <source>
        <dbReference type="ARBA" id="ARBA00022636"/>
    </source>
</evidence>
<dbReference type="SUPFAM" id="SSF52172">
    <property type="entry name" value="CheY-like"/>
    <property type="match status" value="1"/>
</dbReference>
<dbReference type="PROSITE" id="PS50887">
    <property type="entry name" value="GGDEF"/>
    <property type="match status" value="1"/>
</dbReference>
<dbReference type="PROSITE" id="PS50883">
    <property type="entry name" value="EAL"/>
    <property type="match status" value="1"/>
</dbReference>
<dbReference type="SUPFAM" id="SSF55785">
    <property type="entry name" value="PYP-like sensor domain (PAS domain)"/>
    <property type="match status" value="1"/>
</dbReference>
<dbReference type="Proteomes" id="UP000252707">
    <property type="component" value="Unassembled WGS sequence"/>
</dbReference>
<dbReference type="InterPro" id="IPR013655">
    <property type="entry name" value="PAS_fold_3"/>
</dbReference>
<dbReference type="GO" id="GO:0071111">
    <property type="term" value="F:cyclic-guanylate-specific phosphodiesterase activity"/>
    <property type="evidence" value="ECO:0007669"/>
    <property type="project" value="UniProtKB-EC"/>
</dbReference>
<dbReference type="InterPro" id="IPR043128">
    <property type="entry name" value="Rev_trsase/Diguanyl_cyclase"/>
</dbReference>
<evidence type="ECO:0000256" key="3">
    <source>
        <dbReference type="PROSITE-ProRule" id="PRU00169"/>
    </source>
</evidence>
<dbReference type="SMART" id="SM00448">
    <property type="entry name" value="REC"/>
    <property type="match status" value="1"/>
</dbReference>
<protein>
    <recommendedName>
        <fullName evidence="1">cyclic-guanylate-specific phosphodiesterase</fullName>
        <ecNumber evidence="1">3.1.4.52</ecNumber>
    </recommendedName>
</protein>
<dbReference type="CDD" id="cd01948">
    <property type="entry name" value="EAL"/>
    <property type="match status" value="1"/>
</dbReference>
<dbReference type="SMART" id="SM00052">
    <property type="entry name" value="EAL"/>
    <property type="match status" value="1"/>
</dbReference>
<evidence type="ECO:0000259" key="4">
    <source>
        <dbReference type="PROSITE" id="PS50110"/>
    </source>
</evidence>
<proteinExistence type="predicted"/>
<dbReference type="EC" id="3.1.4.52" evidence="1"/>
<sequence>MGEFEGKRLHLLLVEDQPAEVELIEAMLAGHRDPEFHIEHHDNLAGGLKRLRSGGIDLVLLDLCLPDSAGLETFQRLHTQASSVPIILMTNLDDEDLAARAVREGAQDYLIKRRVDTGLLVRSIRYALERQLSEEALRQSEERYALAVRGANDGVWDWNMITDEVYYSPRWKAILGHAETDIGSRPDEWLTRIHHDDFQDFNHALQAHLTGETEQFAHEYRLRHQAGHFIWVLSRGLAVRNIHGELQRMAGSLTDITARKAAEEQLIHDALHDALTGLPNRALLLDRLDQALKQLRSRGNSGFAVLFLDLDRFKNVNDSLGHNVGDQLLVEFAQRLSALLRPGDTVARLGGDEFALLISDIEHIGQVTAVAKRILELSRDRFQIAGHEVFTTASVGIAMGSRVYQGPEEILRDADIAMYRAKGAGKARYEVFDRQMHQRVVELLRLETDLRRAVERGEFAMHYQPIVSLDEGKLVGFEGLIRWHHPLRGMVGPESFIPAAEETGLIVPMGWWTIRETCRQTRQWQREFPNRAPLSISVNVSGRLFKQPDMVTRLERILDETGLSPDSLRIEITESVLLDHAEEAMEKLSGLRNLGVGLHVDDFGTGYSSLSYLQKFAYDSLKIDRSFVSDIEQTKGSGAIVQTIIALGQMLGMNIIAEGVETPVQLRRLQELQCPQVQGFWFSRPLDAAGARRLLSNPPTWQVDKIA</sequence>
<comment type="caution">
    <text evidence="8">The sequence shown here is derived from an EMBL/GenBank/DDBJ whole genome shotgun (WGS) entry which is preliminary data.</text>
</comment>
<dbReference type="Pfam" id="PF00072">
    <property type="entry name" value="Response_reg"/>
    <property type="match status" value="1"/>
</dbReference>
<gene>
    <name evidence="8" type="ORF">DFQ59_101816</name>
</gene>
<dbReference type="PROSITE" id="PS50110">
    <property type="entry name" value="RESPONSE_REGULATORY"/>
    <property type="match status" value="1"/>
</dbReference>